<keyword evidence="2 5" id="KW-0812">Transmembrane</keyword>
<sequence>MGRDNPNEMWVGLGPSLKHKLISWPTRGAIAFEVHPLGRVLPCQDWVVTGEVPFYAAAQLTGAISAAFTLRVLLHPIKHLGITSPSGTDIQALIMELVVTFSMMFIASAVATDTKAIGELAGIAVGSAVCITSILAGPVSGGSMNLARTIGPAIASGYYKGVWVYVLGPVCGTLQGAWSYNLIRVTNKPVQAILPASFSFKLHRMRSDNEQVTANDPLNVL</sequence>
<evidence type="ECO:0000256" key="4">
    <source>
        <dbReference type="ARBA" id="ARBA00023136"/>
    </source>
</evidence>
<dbReference type="InterPro" id="IPR034294">
    <property type="entry name" value="Aquaporin_transptr"/>
</dbReference>
<accession>A0A4S4F2X0</accession>
<evidence type="ECO:0000256" key="3">
    <source>
        <dbReference type="ARBA" id="ARBA00022989"/>
    </source>
</evidence>
<gene>
    <name evidence="7" type="ORF">TEA_000878</name>
</gene>
<dbReference type="Proteomes" id="UP000306102">
    <property type="component" value="Unassembled WGS sequence"/>
</dbReference>
<keyword evidence="8" id="KW-1185">Reference proteome</keyword>
<dbReference type="EMBL" id="SDRB02000096">
    <property type="protein sequence ID" value="THG23861.1"/>
    <property type="molecule type" value="Genomic_DNA"/>
</dbReference>
<dbReference type="GO" id="GO:0016020">
    <property type="term" value="C:membrane"/>
    <property type="evidence" value="ECO:0007669"/>
    <property type="project" value="UniProtKB-SubCell"/>
</dbReference>
<comment type="subcellular location">
    <subcellularLocation>
        <location evidence="1">Membrane</location>
        <topology evidence="1">Multi-pass membrane protein</topology>
    </subcellularLocation>
</comment>
<dbReference type="Pfam" id="PF00230">
    <property type="entry name" value="MIP"/>
    <property type="match status" value="1"/>
</dbReference>
<dbReference type="InterPro" id="IPR023271">
    <property type="entry name" value="Aquaporin-like"/>
</dbReference>
<dbReference type="AlphaFoldDB" id="A0A4S4F2X0"/>
<evidence type="ECO:0000256" key="6">
    <source>
        <dbReference type="SAM" id="Phobius"/>
    </source>
</evidence>
<keyword evidence="4 6" id="KW-0472">Membrane</keyword>
<dbReference type="STRING" id="542762.A0A4S4F2X0"/>
<comment type="similarity">
    <text evidence="5">Belongs to the MIP/aquaporin (TC 1.A.8) family.</text>
</comment>
<evidence type="ECO:0000256" key="5">
    <source>
        <dbReference type="RuleBase" id="RU000477"/>
    </source>
</evidence>
<dbReference type="InterPro" id="IPR000425">
    <property type="entry name" value="MIP"/>
</dbReference>
<reference evidence="7 8" key="1">
    <citation type="journal article" date="2018" name="Proc. Natl. Acad. Sci. U.S.A.">
        <title>Draft genome sequence of Camellia sinensis var. sinensis provides insights into the evolution of the tea genome and tea quality.</title>
        <authorList>
            <person name="Wei C."/>
            <person name="Yang H."/>
            <person name="Wang S."/>
            <person name="Zhao J."/>
            <person name="Liu C."/>
            <person name="Gao L."/>
            <person name="Xia E."/>
            <person name="Lu Y."/>
            <person name="Tai Y."/>
            <person name="She G."/>
            <person name="Sun J."/>
            <person name="Cao H."/>
            <person name="Tong W."/>
            <person name="Gao Q."/>
            <person name="Li Y."/>
            <person name="Deng W."/>
            <person name="Jiang X."/>
            <person name="Wang W."/>
            <person name="Chen Q."/>
            <person name="Zhang S."/>
            <person name="Li H."/>
            <person name="Wu J."/>
            <person name="Wang P."/>
            <person name="Li P."/>
            <person name="Shi C."/>
            <person name="Zheng F."/>
            <person name="Jian J."/>
            <person name="Huang B."/>
            <person name="Shan D."/>
            <person name="Shi M."/>
            <person name="Fang C."/>
            <person name="Yue Y."/>
            <person name="Li F."/>
            <person name="Li D."/>
            <person name="Wei S."/>
            <person name="Han B."/>
            <person name="Jiang C."/>
            <person name="Yin Y."/>
            <person name="Xia T."/>
            <person name="Zhang Z."/>
            <person name="Bennetzen J.L."/>
            <person name="Zhao S."/>
            <person name="Wan X."/>
        </authorList>
    </citation>
    <scope>NUCLEOTIDE SEQUENCE [LARGE SCALE GENOMIC DNA]</scope>
    <source>
        <strain evidence="8">cv. Shuchazao</strain>
        <tissue evidence="7">Leaf</tissue>
    </source>
</reference>
<evidence type="ECO:0000313" key="8">
    <source>
        <dbReference type="Proteomes" id="UP000306102"/>
    </source>
</evidence>
<evidence type="ECO:0000256" key="2">
    <source>
        <dbReference type="ARBA" id="ARBA00022692"/>
    </source>
</evidence>
<proteinExistence type="inferred from homology"/>
<dbReference type="SUPFAM" id="SSF81338">
    <property type="entry name" value="Aquaporin-like"/>
    <property type="match status" value="1"/>
</dbReference>
<dbReference type="Gene3D" id="1.20.1080.10">
    <property type="entry name" value="Glycerol uptake facilitator protein"/>
    <property type="match status" value="1"/>
</dbReference>
<dbReference type="PANTHER" id="PTHR45724:SF16">
    <property type="entry name" value="AQUAPORIN NIP2-1"/>
    <property type="match status" value="1"/>
</dbReference>
<name>A0A4S4F2X0_CAMSN</name>
<protein>
    <submittedName>
        <fullName evidence="7">Uncharacterized protein</fullName>
    </submittedName>
</protein>
<feature type="transmembrane region" description="Helical" evidence="6">
    <location>
        <begin position="54"/>
        <end position="73"/>
    </location>
</feature>
<keyword evidence="5" id="KW-0813">Transport</keyword>
<dbReference type="PRINTS" id="PR00783">
    <property type="entry name" value="MINTRINSICP"/>
</dbReference>
<dbReference type="PANTHER" id="PTHR45724">
    <property type="entry name" value="AQUAPORIN NIP2-1"/>
    <property type="match status" value="1"/>
</dbReference>
<keyword evidence="3 6" id="KW-1133">Transmembrane helix</keyword>
<feature type="transmembrane region" description="Helical" evidence="6">
    <location>
        <begin position="93"/>
        <end position="111"/>
    </location>
</feature>
<comment type="caution">
    <text evidence="7">The sequence shown here is derived from an EMBL/GenBank/DDBJ whole genome shotgun (WGS) entry which is preliminary data.</text>
</comment>
<evidence type="ECO:0000256" key="1">
    <source>
        <dbReference type="ARBA" id="ARBA00004141"/>
    </source>
</evidence>
<feature type="transmembrane region" description="Helical" evidence="6">
    <location>
        <begin position="117"/>
        <end position="139"/>
    </location>
</feature>
<dbReference type="GO" id="GO:0015267">
    <property type="term" value="F:channel activity"/>
    <property type="evidence" value="ECO:0007669"/>
    <property type="project" value="InterPro"/>
</dbReference>
<evidence type="ECO:0000313" key="7">
    <source>
        <dbReference type="EMBL" id="THG23861.1"/>
    </source>
</evidence>
<organism evidence="7 8">
    <name type="scientific">Camellia sinensis var. sinensis</name>
    <name type="common">China tea</name>
    <dbReference type="NCBI Taxonomy" id="542762"/>
    <lineage>
        <taxon>Eukaryota</taxon>
        <taxon>Viridiplantae</taxon>
        <taxon>Streptophyta</taxon>
        <taxon>Embryophyta</taxon>
        <taxon>Tracheophyta</taxon>
        <taxon>Spermatophyta</taxon>
        <taxon>Magnoliopsida</taxon>
        <taxon>eudicotyledons</taxon>
        <taxon>Gunneridae</taxon>
        <taxon>Pentapetalae</taxon>
        <taxon>asterids</taxon>
        <taxon>Ericales</taxon>
        <taxon>Theaceae</taxon>
        <taxon>Camellia</taxon>
    </lineage>
</organism>